<feature type="active site" evidence="6">
    <location>
        <position position="341"/>
    </location>
</feature>
<dbReference type="Pfam" id="PF00884">
    <property type="entry name" value="Sulfatase"/>
    <property type="match status" value="1"/>
</dbReference>
<comment type="subcellular location">
    <subcellularLocation>
        <location evidence="1">Cell membrane</location>
        <topology evidence="1">Multi-pass membrane protein</topology>
    </subcellularLocation>
</comment>
<feature type="binding site" evidence="8">
    <location>
        <position position="509"/>
    </location>
    <ligand>
        <name>Mn(2+)</name>
        <dbReference type="ChEBI" id="CHEBI:29035"/>
    </ligand>
</feature>
<evidence type="ECO:0000256" key="6">
    <source>
        <dbReference type="PIRSR" id="PIRSR005091-1"/>
    </source>
</evidence>
<keyword evidence="7" id="KW-0464">Manganese</keyword>
<dbReference type="InterPro" id="IPR017850">
    <property type="entry name" value="Alkaline_phosphatase_core_sf"/>
</dbReference>
<feature type="transmembrane region" description="Helical" evidence="9">
    <location>
        <begin position="56"/>
        <end position="79"/>
    </location>
</feature>
<comment type="caution">
    <text evidence="11">The sequence shown here is derived from an EMBL/GenBank/DDBJ whole genome shotgun (WGS) entry which is preliminary data.</text>
</comment>
<name>A0A5C6RSP8_9FLAO</name>
<dbReference type="GO" id="GO:0016740">
    <property type="term" value="F:transferase activity"/>
    <property type="evidence" value="ECO:0007669"/>
    <property type="project" value="UniProtKB-KW"/>
</dbReference>
<keyword evidence="5 9" id="KW-0472">Membrane</keyword>
<evidence type="ECO:0000256" key="7">
    <source>
        <dbReference type="PIRSR" id="PIRSR005091-2"/>
    </source>
</evidence>
<evidence type="ECO:0000256" key="4">
    <source>
        <dbReference type="ARBA" id="ARBA00022989"/>
    </source>
</evidence>
<dbReference type="GO" id="GO:0005886">
    <property type="term" value="C:plasma membrane"/>
    <property type="evidence" value="ECO:0007669"/>
    <property type="project" value="UniProtKB-SubCell"/>
</dbReference>
<evidence type="ECO:0000259" key="10">
    <source>
        <dbReference type="Pfam" id="PF00884"/>
    </source>
</evidence>
<dbReference type="Gene3D" id="3.40.720.10">
    <property type="entry name" value="Alkaline Phosphatase, subunit A"/>
    <property type="match status" value="1"/>
</dbReference>
<dbReference type="PANTHER" id="PTHR47371:SF3">
    <property type="entry name" value="PHOSPHOGLYCEROL TRANSFERASE I"/>
    <property type="match status" value="1"/>
</dbReference>
<keyword evidence="2" id="KW-1003">Cell membrane</keyword>
<feature type="binding site" evidence="8">
    <location>
        <position position="301"/>
    </location>
    <ligand>
        <name>Mn(2+)</name>
        <dbReference type="ChEBI" id="CHEBI:29035"/>
    </ligand>
</feature>
<evidence type="ECO:0000256" key="2">
    <source>
        <dbReference type="ARBA" id="ARBA00022475"/>
    </source>
</evidence>
<dbReference type="CDD" id="cd16015">
    <property type="entry name" value="LTA_synthase"/>
    <property type="match status" value="1"/>
</dbReference>
<dbReference type="AlphaFoldDB" id="A0A5C6RSP8"/>
<dbReference type="PIRSF" id="PIRSF005091">
    <property type="entry name" value="Mmb_sulf_HI1246"/>
    <property type="match status" value="1"/>
</dbReference>
<keyword evidence="3 9" id="KW-0812">Transmembrane</keyword>
<proteinExistence type="predicted"/>
<feature type="transmembrane region" description="Helical" evidence="9">
    <location>
        <begin position="185"/>
        <end position="203"/>
    </location>
</feature>
<keyword evidence="4 9" id="KW-1133">Transmembrane helix</keyword>
<evidence type="ECO:0000256" key="9">
    <source>
        <dbReference type="SAM" id="Phobius"/>
    </source>
</evidence>
<keyword evidence="11" id="KW-0378">Hydrolase</keyword>
<protein>
    <submittedName>
        <fullName evidence="11">Sulfatase-like hydrolase/transferase</fullName>
    </submittedName>
</protein>
<dbReference type="EMBL" id="VOOS01000003">
    <property type="protein sequence ID" value="TXB65361.1"/>
    <property type="molecule type" value="Genomic_DNA"/>
</dbReference>
<reference evidence="11 12" key="1">
    <citation type="submission" date="2019-08" db="EMBL/GenBank/DDBJ databases">
        <title>Genome of Vicingus serpentipes NCIMB 15042.</title>
        <authorList>
            <person name="Bowman J.P."/>
        </authorList>
    </citation>
    <scope>NUCLEOTIDE SEQUENCE [LARGE SCALE GENOMIC DNA]</scope>
    <source>
        <strain evidence="11 12">NCIMB 15042</strain>
    </source>
</reference>
<keyword evidence="11" id="KW-0808">Transferase</keyword>
<dbReference type="PANTHER" id="PTHR47371">
    <property type="entry name" value="LIPOTEICHOIC ACID SYNTHASE"/>
    <property type="match status" value="1"/>
</dbReference>
<feature type="transmembrane region" description="Helical" evidence="9">
    <location>
        <begin position="148"/>
        <end position="165"/>
    </location>
</feature>
<feature type="binding site" evidence="8">
    <location>
        <position position="341"/>
    </location>
    <ligand>
        <name>Mn(2+)</name>
        <dbReference type="ChEBI" id="CHEBI:29035"/>
    </ligand>
</feature>
<dbReference type="OrthoDB" id="9777768at2"/>
<organism evidence="11 12">
    <name type="scientific">Vicingus serpentipes</name>
    <dbReference type="NCBI Taxonomy" id="1926625"/>
    <lineage>
        <taxon>Bacteria</taxon>
        <taxon>Pseudomonadati</taxon>
        <taxon>Bacteroidota</taxon>
        <taxon>Flavobacteriia</taxon>
        <taxon>Flavobacteriales</taxon>
        <taxon>Vicingaceae</taxon>
        <taxon>Vicingus</taxon>
    </lineage>
</organism>
<dbReference type="InterPro" id="IPR000917">
    <property type="entry name" value="Sulfatase_N"/>
</dbReference>
<dbReference type="InterPro" id="IPR012160">
    <property type="entry name" value="LtaS-like"/>
</dbReference>
<feature type="transmembrane region" description="Helical" evidence="9">
    <location>
        <begin position="91"/>
        <end position="113"/>
    </location>
</feature>
<evidence type="ECO:0000256" key="1">
    <source>
        <dbReference type="ARBA" id="ARBA00004651"/>
    </source>
</evidence>
<keyword evidence="7" id="KW-0479">Metal-binding</keyword>
<feature type="binding site" evidence="8">
    <location>
        <position position="510"/>
    </location>
    <ligand>
        <name>Mn(2+)</name>
        <dbReference type="ChEBI" id="CHEBI:29035"/>
    </ligand>
</feature>
<evidence type="ECO:0000313" key="11">
    <source>
        <dbReference type="EMBL" id="TXB65361.1"/>
    </source>
</evidence>
<evidence type="ECO:0000313" key="12">
    <source>
        <dbReference type="Proteomes" id="UP000321721"/>
    </source>
</evidence>
<accession>A0A5C6RSP8</accession>
<evidence type="ECO:0000256" key="8">
    <source>
        <dbReference type="PIRSR" id="PIRSR005091-3"/>
    </source>
</evidence>
<dbReference type="InterPro" id="IPR050448">
    <property type="entry name" value="OpgB/LTA_synthase_biosynth"/>
</dbReference>
<gene>
    <name evidence="11" type="ORF">FRY74_08030</name>
</gene>
<sequence length="653" mass="74906">MKNLIQKIPPYIKFLFVSYTIGICIFFIFRLIAFFVNYGQIENIPNNIRTDIISKSFILGFRFDSVISSYLLIIPFLILSISDFISTKKIVLVKIVSTLITVSYLFSFLISSIDVPYFSHFNYRLTTAVFQWIENPVFVLKMIFQEPSYWGILVPLVVIVFAYQFSIKKIGKICFNTKYSNHTFFLKKILWFISVSLLLIIGLRGRANLNIAPLGPTDAYFSDYSIANQISLNPVFTFLKSYLDTKKSSNQELHLMDNELAINNVKHFLTREGTPSSPISKKIIPDSNYTKQPNLVLILMEGMSTARMETYGNPFNITPFLDSISNEGYFFKNLYSAGIHTHNGIFSTLCSFPALYDRHAMNQVPILKYNNLVSNLKKNGYSTTYFTNHDVEFDNVGGFLTENGIDKIICDKDYPKDKILSTLGVADDFMFDFSIPIINKMAKKETPFLSVFMTTSNHGPYKIPSHFKSKHKIDGLAACEYADWSLNKFINDAKKEPWFDNTIFAFVADHGWAIDVRYDISLNYNHIPFIIYAPNLIKTPRAFSKIGGQLDVFPTLMNLLKLPYTNNTLGVDLFTESRPYIYFNADDKIGVIDEEHLLIIRKEGPESMHLYQNKSVNNCINNNKEKAEAMKNYAFSNMQAAYYLMSKNKVGEE</sequence>
<evidence type="ECO:0000256" key="3">
    <source>
        <dbReference type="ARBA" id="ARBA00022692"/>
    </source>
</evidence>
<feature type="domain" description="Sulfatase N-terminal" evidence="10">
    <location>
        <begin position="293"/>
        <end position="560"/>
    </location>
</feature>
<keyword evidence="12" id="KW-1185">Reference proteome</keyword>
<feature type="transmembrane region" description="Helical" evidence="9">
    <location>
        <begin position="12"/>
        <end position="36"/>
    </location>
</feature>
<dbReference type="GO" id="GO:0016787">
    <property type="term" value="F:hydrolase activity"/>
    <property type="evidence" value="ECO:0007669"/>
    <property type="project" value="UniProtKB-KW"/>
</dbReference>
<dbReference type="Gene3D" id="3.30.1120.80">
    <property type="match status" value="1"/>
</dbReference>
<dbReference type="Proteomes" id="UP000321721">
    <property type="component" value="Unassembled WGS sequence"/>
</dbReference>
<feature type="binding site" evidence="7">
    <location>
        <position position="458"/>
    </location>
    <ligand>
        <name>substrate</name>
    </ligand>
</feature>
<dbReference type="SUPFAM" id="SSF53649">
    <property type="entry name" value="Alkaline phosphatase-like"/>
    <property type="match status" value="1"/>
</dbReference>
<dbReference type="RefSeq" id="WP_147100325.1">
    <property type="nucleotide sequence ID" value="NZ_VOOS01000003.1"/>
</dbReference>
<dbReference type="GO" id="GO:0046872">
    <property type="term" value="F:metal ion binding"/>
    <property type="evidence" value="ECO:0007669"/>
    <property type="project" value="UniProtKB-KW"/>
</dbReference>
<evidence type="ECO:0000256" key="5">
    <source>
        <dbReference type="ARBA" id="ARBA00023136"/>
    </source>
</evidence>